<keyword evidence="5" id="KW-1185">Reference proteome</keyword>
<evidence type="ECO:0000259" key="3">
    <source>
        <dbReference type="Pfam" id="PF00248"/>
    </source>
</evidence>
<feature type="domain" description="NADP-dependent oxidoreductase" evidence="3">
    <location>
        <begin position="30"/>
        <end position="340"/>
    </location>
</feature>
<dbReference type="AlphaFoldDB" id="A0AAD7C980"/>
<evidence type="ECO:0000313" key="4">
    <source>
        <dbReference type="EMBL" id="KAJ7642204.1"/>
    </source>
</evidence>
<dbReference type="SUPFAM" id="SSF51430">
    <property type="entry name" value="NAD(P)-linked oxidoreductase"/>
    <property type="match status" value="1"/>
</dbReference>
<evidence type="ECO:0000256" key="1">
    <source>
        <dbReference type="ARBA" id="ARBA00023002"/>
    </source>
</evidence>
<evidence type="ECO:0000313" key="5">
    <source>
        <dbReference type="Proteomes" id="UP001221142"/>
    </source>
</evidence>
<organism evidence="4 5">
    <name type="scientific">Roridomyces roridus</name>
    <dbReference type="NCBI Taxonomy" id="1738132"/>
    <lineage>
        <taxon>Eukaryota</taxon>
        <taxon>Fungi</taxon>
        <taxon>Dikarya</taxon>
        <taxon>Basidiomycota</taxon>
        <taxon>Agaricomycotina</taxon>
        <taxon>Agaricomycetes</taxon>
        <taxon>Agaricomycetidae</taxon>
        <taxon>Agaricales</taxon>
        <taxon>Marasmiineae</taxon>
        <taxon>Mycenaceae</taxon>
        <taxon>Roridomyces</taxon>
    </lineage>
</organism>
<keyword evidence="1" id="KW-0560">Oxidoreductase</keyword>
<dbReference type="Proteomes" id="UP001221142">
    <property type="component" value="Unassembled WGS sequence"/>
</dbReference>
<comment type="similarity">
    <text evidence="2">Belongs to the aldo/keto reductase family. Aldo/keto reductase 2 subfamily.</text>
</comment>
<protein>
    <submittedName>
        <fullName evidence="4">Aldo/keto reductase</fullName>
    </submittedName>
</protein>
<dbReference type="PANTHER" id="PTHR43364">
    <property type="entry name" value="NADH-SPECIFIC METHYLGLYOXAL REDUCTASE-RELATED"/>
    <property type="match status" value="1"/>
</dbReference>
<dbReference type="EMBL" id="JARKIF010000004">
    <property type="protein sequence ID" value="KAJ7642204.1"/>
    <property type="molecule type" value="Genomic_DNA"/>
</dbReference>
<reference evidence="4" key="1">
    <citation type="submission" date="2023-03" db="EMBL/GenBank/DDBJ databases">
        <title>Massive genome expansion in bonnet fungi (Mycena s.s.) driven by repeated elements and novel gene families across ecological guilds.</title>
        <authorList>
            <consortium name="Lawrence Berkeley National Laboratory"/>
            <person name="Harder C.B."/>
            <person name="Miyauchi S."/>
            <person name="Viragh M."/>
            <person name="Kuo A."/>
            <person name="Thoen E."/>
            <person name="Andreopoulos B."/>
            <person name="Lu D."/>
            <person name="Skrede I."/>
            <person name="Drula E."/>
            <person name="Henrissat B."/>
            <person name="Morin E."/>
            <person name="Kohler A."/>
            <person name="Barry K."/>
            <person name="LaButti K."/>
            <person name="Morin E."/>
            <person name="Salamov A."/>
            <person name="Lipzen A."/>
            <person name="Mereny Z."/>
            <person name="Hegedus B."/>
            <person name="Baldrian P."/>
            <person name="Stursova M."/>
            <person name="Weitz H."/>
            <person name="Taylor A."/>
            <person name="Grigoriev I.V."/>
            <person name="Nagy L.G."/>
            <person name="Martin F."/>
            <person name="Kauserud H."/>
        </authorList>
    </citation>
    <scope>NUCLEOTIDE SEQUENCE</scope>
    <source>
        <strain evidence="4">9284</strain>
    </source>
</reference>
<dbReference type="PANTHER" id="PTHR43364:SF2">
    <property type="entry name" value="ARYL-ALCOHOL DEHYDROGENASE AAD10-RELATED"/>
    <property type="match status" value="1"/>
</dbReference>
<comment type="caution">
    <text evidence="4">The sequence shown here is derived from an EMBL/GenBank/DDBJ whole genome shotgun (WGS) entry which is preliminary data.</text>
</comment>
<dbReference type="InterPro" id="IPR023210">
    <property type="entry name" value="NADP_OxRdtase_dom"/>
</dbReference>
<dbReference type="Pfam" id="PF00248">
    <property type="entry name" value="Aldo_ket_red"/>
    <property type="match status" value="1"/>
</dbReference>
<dbReference type="GO" id="GO:0016491">
    <property type="term" value="F:oxidoreductase activity"/>
    <property type="evidence" value="ECO:0007669"/>
    <property type="project" value="UniProtKB-KW"/>
</dbReference>
<name>A0AAD7C980_9AGAR</name>
<evidence type="ECO:0000256" key="2">
    <source>
        <dbReference type="ARBA" id="ARBA00038157"/>
    </source>
</evidence>
<gene>
    <name evidence="4" type="ORF">FB45DRAFT_366344</name>
</gene>
<accession>A0AAD7C980</accession>
<sequence>MSFFAPAPPPPSKLGIYRTLAPLAGIHVSPIQLGAANIGDKWSAIMGGMSKESSFQLLDAYFDKGGNFIDTANSYQDETSEMFIGEWAEGRGIRDQLVIATKYTTNYKAGDDSISKKVTYVGNNVKSMHVSIEASLKKLRTTYIDILYVHWWDWDTGVEEVMNGLHNLVVQGKVLYLGISDTPAWVVSQANQYARDHGKTPFAIYQGAWNVMERSFEREIIPMARAHGLALAPWNVVGGGKFRTDAEEERRRTTGENGRTIRGPQWERTEDEKNMSAALEKVAGEVGTKSITAVAIAYVMQKVPYCFPIVGGRKVEHLLSNLEALDISLSAEQMAYLESVTPLDPGFPSSFIGDGTKRNFLLNSAANFEKTPPLEPIRPANN</sequence>
<dbReference type="Gene3D" id="3.20.20.100">
    <property type="entry name" value="NADP-dependent oxidoreductase domain"/>
    <property type="match status" value="1"/>
</dbReference>
<proteinExistence type="inferred from homology"/>
<dbReference type="InterPro" id="IPR036812">
    <property type="entry name" value="NAD(P)_OxRdtase_dom_sf"/>
</dbReference>
<dbReference type="InterPro" id="IPR050523">
    <property type="entry name" value="AKR_Detox_Biosynth"/>
</dbReference>